<dbReference type="Gene3D" id="3.40.50.2300">
    <property type="match status" value="1"/>
</dbReference>
<dbReference type="GO" id="GO:0000160">
    <property type="term" value="P:phosphorelay signal transduction system"/>
    <property type="evidence" value="ECO:0007669"/>
    <property type="project" value="InterPro"/>
</dbReference>
<name>A0A1F8DSN1_9BACT</name>
<dbReference type="AlphaFoldDB" id="A0A1F8DSN1"/>
<feature type="domain" description="Response regulatory" evidence="3">
    <location>
        <begin position="12"/>
        <end position="144"/>
    </location>
</feature>
<gene>
    <name evidence="4" type="ORF">A2999_02185</name>
</gene>
<feature type="modified residue" description="4-aspartylphosphate" evidence="2">
    <location>
        <position position="67"/>
    </location>
</feature>
<evidence type="ECO:0000259" key="3">
    <source>
        <dbReference type="PROSITE" id="PS50110"/>
    </source>
</evidence>
<comment type="caution">
    <text evidence="4">The sequence shown here is derived from an EMBL/GenBank/DDBJ whole genome shotgun (WGS) entry which is preliminary data.</text>
</comment>
<dbReference type="InterPro" id="IPR050595">
    <property type="entry name" value="Bact_response_regulator"/>
</dbReference>
<reference evidence="4 5" key="1">
    <citation type="journal article" date="2016" name="Nat. Commun.">
        <title>Thousands of microbial genomes shed light on interconnected biogeochemical processes in an aquifer system.</title>
        <authorList>
            <person name="Anantharaman K."/>
            <person name="Brown C.T."/>
            <person name="Hug L.A."/>
            <person name="Sharon I."/>
            <person name="Castelle C.J."/>
            <person name="Probst A.J."/>
            <person name="Thomas B.C."/>
            <person name="Singh A."/>
            <person name="Wilkins M.J."/>
            <person name="Karaoz U."/>
            <person name="Brodie E.L."/>
            <person name="Williams K.H."/>
            <person name="Hubbard S.S."/>
            <person name="Banfield J.F."/>
        </authorList>
    </citation>
    <scope>NUCLEOTIDE SEQUENCE [LARGE SCALE GENOMIC DNA]</scope>
</reference>
<dbReference type="SMART" id="SM00448">
    <property type="entry name" value="REC"/>
    <property type="match status" value="1"/>
</dbReference>
<dbReference type="InterPro" id="IPR011006">
    <property type="entry name" value="CheY-like_superfamily"/>
</dbReference>
<organism evidence="4 5">
    <name type="scientific">Candidatus Wolfebacteria bacterium RIFCSPLOWO2_01_FULL_38_11</name>
    <dbReference type="NCBI Taxonomy" id="1802556"/>
    <lineage>
        <taxon>Bacteria</taxon>
        <taxon>Candidatus Wolfeibacteriota</taxon>
    </lineage>
</organism>
<dbReference type="InterPro" id="IPR001789">
    <property type="entry name" value="Sig_transdc_resp-reg_receiver"/>
</dbReference>
<sequence>MPPSNSSQEKIKILMVDDDEMVRIYFRDIFWIHGLEYKYDLTIVDDIKKAEEIIDNVQTRPKIIFMDLVMPVEKEGRTITSPEAGLNLLKKIKSTPELKNIKAIVFSGHSEKILQDQVKSLGAESYLIKGDNLPKDLVEFIEKISQ</sequence>
<protein>
    <recommendedName>
        <fullName evidence="3">Response regulatory domain-containing protein</fullName>
    </recommendedName>
</protein>
<evidence type="ECO:0000256" key="2">
    <source>
        <dbReference type="PROSITE-ProRule" id="PRU00169"/>
    </source>
</evidence>
<accession>A0A1F8DSN1</accession>
<evidence type="ECO:0000313" key="5">
    <source>
        <dbReference type="Proteomes" id="UP000178798"/>
    </source>
</evidence>
<dbReference type="SUPFAM" id="SSF52172">
    <property type="entry name" value="CheY-like"/>
    <property type="match status" value="1"/>
</dbReference>
<dbReference type="STRING" id="1802556.A2999_02185"/>
<dbReference type="PANTHER" id="PTHR44591">
    <property type="entry name" value="STRESS RESPONSE REGULATOR PROTEIN 1"/>
    <property type="match status" value="1"/>
</dbReference>
<evidence type="ECO:0000313" key="4">
    <source>
        <dbReference type="EMBL" id="OGM90835.1"/>
    </source>
</evidence>
<dbReference type="PANTHER" id="PTHR44591:SF23">
    <property type="entry name" value="CHEY SUBFAMILY"/>
    <property type="match status" value="1"/>
</dbReference>
<dbReference type="Proteomes" id="UP000178798">
    <property type="component" value="Unassembled WGS sequence"/>
</dbReference>
<dbReference type="PROSITE" id="PS50110">
    <property type="entry name" value="RESPONSE_REGULATORY"/>
    <property type="match status" value="1"/>
</dbReference>
<keyword evidence="1 2" id="KW-0597">Phosphoprotein</keyword>
<dbReference type="Pfam" id="PF00072">
    <property type="entry name" value="Response_reg"/>
    <property type="match status" value="1"/>
</dbReference>
<evidence type="ECO:0000256" key="1">
    <source>
        <dbReference type="ARBA" id="ARBA00022553"/>
    </source>
</evidence>
<proteinExistence type="predicted"/>
<dbReference type="EMBL" id="MGIQ01000013">
    <property type="protein sequence ID" value="OGM90835.1"/>
    <property type="molecule type" value="Genomic_DNA"/>
</dbReference>
<dbReference type="CDD" id="cd00156">
    <property type="entry name" value="REC"/>
    <property type="match status" value="1"/>
</dbReference>